<dbReference type="CDD" id="cd06225">
    <property type="entry name" value="HAMP"/>
    <property type="match status" value="1"/>
</dbReference>
<evidence type="ECO:0000256" key="9">
    <source>
        <dbReference type="PROSITE-ProRule" id="PRU00284"/>
    </source>
</evidence>
<keyword evidence="7 9" id="KW-0807">Transducer</keyword>
<dbReference type="PRINTS" id="PR00260">
    <property type="entry name" value="CHEMTRNSDUCR"/>
</dbReference>
<evidence type="ECO:0000256" key="4">
    <source>
        <dbReference type="ARBA" id="ARBA00022692"/>
    </source>
</evidence>
<keyword evidence="6 11" id="KW-0472">Membrane</keyword>
<dbReference type="RefSeq" id="WP_092570391.1">
    <property type="nucleotide sequence ID" value="NZ_BMXH01000005.1"/>
</dbReference>
<dbReference type="SMART" id="SM00283">
    <property type="entry name" value="MA"/>
    <property type="match status" value="1"/>
</dbReference>
<evidence type="ECO:0000256" key="5">
    <source>
        <dbReference type="ARBA" id="ARBA00022989"/>
    </source>
</evidence>
<keyword evidence="2" id="KW-1003">Cell membrane</keyword>
<dbReference type="EMBL" id="FNNI01000006">
    <property type="protein sequence ID" value="SDX62724.1"/>
    <property type="molecule type" value="Genomic_DNA"/>
</dbReference>
<dbReference type="InterPro" id="IPR004090">
    <property type="entry name" value="Chemotax_Me-accpt_rcpt"/>
</dbReference>
<evidence type="ECO:0000313" key="15">
    <source>
        <dbReference type="Proteomes" id="UP000198500"/>
    </source>
</evidence>
<evidence type="ECO:0000256" key="10">
    <source>
        <dbReference type="SAM" id="MobiDB-lite"/>
    </source>
</evidence>
<reference evidence="14 15" key="1">
    <citation type="submission" date="2016-10" db="EMBL/GenBank/DDBJ databases">
        <authorList>
            <person name="de Groot N.N."/>
        </authorList>
    </citation>
    <scope>NUCLEOTIDE SEQUENCE [LARGE SCALE GENOMIC DNA]</scope>
    <source>
        <strain evidence="14 15">DSM 19219</strain>
    </source>
</reference>
<sequence>MTTTHTSPHRRGISLQAKVLALVLLPLFIMTVVLVARESMDRIDTNRESLAQQRETLIDNRKQSVRDVVQQAKTAIAPIVDNADADDDEARERAAEILRSMRFEGDNYIFAFEYDATNIVLPHQPEQEGTNLGDLQSPDGDYIIRELVEVSRDGGGFYEYPWEYPGTDDTETKYSYADSIEAWDWMIGAGVYVRDINEAMADVEAEAAADLRNSIVSAGLTGAVIFLIVAVIAWFLVRRTLGPIRQTAAAMQDIAEGKGDLTKRLEVDTKDEVGELATQFNAFVSRMQETLREVRSSVEQVNHAAGEIAQGTDELSTRTEQAAANLQETSSSMEEITSTVNHSAESADQANQLVSETADVARQGESAMGQVEKTMTDINDSAEQISNIISMIDSIAFQTNILALNASVEAARAGEHGKGFAVVAQEVRTLASRSSEAASQIRELIDTSVSHTQSGAEIVRQAGQTMQDIVQSVSRVTDVIGEISAGAKEQSSGIGQINTAVAEMDSMTQQNAAMVQQSASASAEMRRHAEHLNALVSSFVLGDDNATPRRQSLPASGNTASSRPTLSGNSTSAAASTSTSTPQRSPATRQGSEVEEWEAF</sequence>
<dbReference type="SMART" id="SM01049">
    <property type="entry name" value="Cache_2"/>
    <property type="match status" value="1"/>
</dbReference>
<dbReference type="AlphaFoldDB" id="A0A1H3DAF6"/>
<feature type="compositionally biased region" description="Polar residues" evidence="10">
    <location>
        <begin position="548"/>
        <end position="569"/>
    </location>
</feature>
<evidence type="ECO:0000313" key="14">
    <source>
        <dbReference type="EMBL" id="SDX62724.1"/>
    </source>
</evidence>
<dbReference type="Gene3D" id="1.10.287.950">
    <property type="entry name" value="Methyl-accepting chemotaxis protein"/>
    <property type="match status" value="1"/>
</dbReference>
<dbReference type="OrthoDB" id="2489132at2"/>
<proteinExistence type="inferred from homology"/>
<dbReference type="PROSITE" id="PS50885">
    <property type="entry name" value="HAMP"/>
    <property type="match status" value="1"/>
</dbReference>
<dbReference type="Proteomes" id="UP000198500">
    <property type="component" value="Unassembled WGS sequence"/>
</dbReference>
<evidence type="ECO:0000256" key="11">
    <source>
        <dbReference type="SAM" id="Phobius"/>
    </source>
</evidence>
<dbReference type="Pfam" id="PF17200">
    <property type="entry name" value="sCache_2"/>
    <property type="match status" value="1"/>
</dbReference>
<dbReference type="GO" id="GO:0004888">
    <property type="term" value="F:transmembrane signaling receptor activity"/>
    <property type="evidence" value="ECO:0007669"/>
    <property type="project" value="InterPro"/>
</dbReference>
<protein>
    <submittedName>
        <fullName evidence="14">Methyl-accepting chemotaxis sensory transducer with Cache sensor</fullName>
    </submittedName>
</protein>
<dbReference type="PANTHER" id="PTHR43531:SF14">
    <property type="entry name" value="METHYL-ACCEPTING CHEMOTAXIS PROTEIN I-RELATED"/>
    <property type="match status" value="1"/>
</dbReference>
<dbReference type="Pfam" id="PF00015">
    <property type="entry name" value="MCPsignal"/>
    <property type="match status" value="1"/>
</dbReference>
<dbReference type="GO" id="GO:0005886">
    <property type="term" value="C:plasma membrane"/>
    <property type="evidence" value="ECO:0007669"/>
    <property type="project" value="UniProtKB-SubCell"/>
</dbReference>
<dbReference type="GO" id="GO:0007165">
    <property type="term" value="P:signal transduction"/>
    <property type="evidence" value="ECO:0007669"/>
    <property type="project" value="UniProtKB-KW"/>
</dbReference>
<feature type="transmembrane region" description="Helical" evidence="11">
    <location>
        <begin position="15"/>
        <end position="36"/>
    </location>
</feature>
<evidence type="ECO:0000259" key="12">
    <source>
        <dbReference type="PROSITE" id="PS50111"/>
    </source>
</evidence>
<keyword evidence="15" id="KW-1185">Reference proteome</keyword>
<feature type="domain" description="HAMP" evidence="13">
    <location>
        <begin position="238"/>
        <end position="292"/>
    </location>
</feature>
<comment type="subcellular location">
    <subcellularLocation>
        <location evidence="1">Cell membrane</location>
        <topology evidence="1">Multi-pass membrane protein</topology>
    </subcellularLocation>
</comment>
<dbReference type="STRING" id="574349.SAMN05443545_106219"/>
<keyword evidence="4 11" id="KW-0812">Transmembrane</keyword>
<evidence type="ECO:0000256" key="1">
    <source>
        <dbReference type="ARBA" id="ARBA00004651"/>
    </source>
</evidence>
<dbReference type="PANTHER" id="PTHR43531">
    <property type="entry name" value="PROTEIN ICFG"/>
    <property type="match status" value="1"/>
</dbReference>
<comment type="similarity">
    <text evidence="8">Belongs to the methyl-accepting chemotaxis (MCP) protein family.</text>
</comment>
<keyword evidence="3" id="KW-0488">Methylation</keyword>
<dbReference type="InterPro" id="IPR033480">
    <property type="entry name" value="sCache_2"/>
</dbReference>
<evidence type="ECO:0000256" key="3">
    <source>
        <dbReference type="ARBA" id="ARBA00022481"/>
    </source>
</evidence>
<dbReference type="FunFam" id="1.10.287.950:FF:000001">
    <property type="entry name" value="Methyl-accepting chemotaxis sensory transducer"/>
    <property type="match status" value="1"/>
</dbReference>
<organism evidence="14 15">
    <name type="scientific">Aidingimonas halophila</name>
    <dbReference type="NCBI Taxonomy" id="574349"/>
    <lineage>
        <taxon>Bacteria</taxon>
        <taxon>Pseudomonadati</taxon>
        <taxon>Pseudomonadota</taxon>
        <taxon>Gammaproteobacteria</taxon>
        <taxon>Oceanospirillales</taxon>
        <taxon>Halomonadaceae</taxon>
        <taxon>Aidingimonas</taxon>
    </lineage>
</organism>
<feature type="transmembrane region" description="Helical" evidence="11">
    <location>
        <begin position="215"/>
        <end position="237"/>
    </location>
</feature>
<accession>A0A1H3DAF6</accession>
<evidence type="ECO:0000256" key="7">
    <source>
        <dbReference type="ARBA" id="ARBA00023224"/>
    </source>
</evidence>
<dbReference type="GO" id="GO:0006935">
    <property type="term" value="P:chemotaxis"/>
    <property type="evidence" value="ECO:0007669"/>
    <property type="project" value="InterPro"/>
</dbReference>
<dbReference type="Gene3D" id="3.30.450.20">
    <property type="entry name" value="PAS domain"/>
    <property type="match status" value="1"/>
</dbReference>
<evidence type="ECO:0000256" key="2">
    <source>
        <dbReference type="ARBA" id="ARBA00022475"/>
    </source>
</evidence>
<dbReference type="InterPro" id="IPR003660">
    <property type="entry name" value="HAMP_dom"/>
</dbReference>
<dbReference type="CDD" id="cd11386">
    <property type="entry name" value="MCP_signal"/>
    <property type="match status" value="1"/>
</dbReference>
<feature type="domain" description="Methyl-accepting transducer" evidence="12">
    <location>
        <begin position="297"/>
        <end position="526"/>
    </location>
</feature>
<evidence type="ECO:0000256" key="6">
    <source>
        <dbReference type="ARBA" id="ARBA00023136"/>
    </source>
</evidence>
<dbReference type="PROSITE" id="PS50111">
    <property type="entry name" value="CHEMOTAXIS_TRANSDUC_2"/>
    <property type="match status" value="1"/>
</dbReference>
<keyword evidence="5 11" id="KW-1133">Transmembrane helix</keyword>
<name>A0A1H3DAF6_9GAMM</name>
<dbReference type="InterPro" id="IPR004089">
    <property type="entry name" value="MCPsignal_dom"/>
</dbReference>
<dbReference type="InterPro" id="IPR051310">
    <property type="entry name" value="MCP_chemotaxis"/>
</dbReference>
<dbReference type="Pfam" id="PF00672">
    <property type="entry name" value="HAMP"/>
    <property type="match status" value="1"/>
</dbReference>
<dbReference type="SMART" id="SM00304">
    <property type="entry name" value="HAMP"/>
    <property type="match status" value="1"/>
</dbReference>
<feature type="compositionally biased region" description="Low complexity" evidence="10">
    <location>
        <begin position="570"/>
        <end position="589"/>
    </location>
</feature>
<evidence type="ECO:0000256" key="8">
    <source>
        <dbReference type="ARBA" id="ARBA00029447"/>
    </source>
</evidence>
<evidence type="ECO:0000259" key="13">
    <source>
        <dbReference type="PROSITE" id="PS50885"/>
    </source>
</evidence>
<gene>
    <name evidence="14" type="ORF">SAMN05443545_106219</name>
</gene>
<dbReference type="SUPFAM" id="SSF58104">
    <property type="entry name" value="Methyl-accepting chemotaxis protein (MCP) signaling domain"/>
    <property type="match status" value="1"/>
</dbReference>
<feature type="region of interest" description="Disordered" evidence="10">
    <location>
        <begin position="545"/>
        <end position="600"/>
    </location>
</feature>